<feature type="region of interest" description="Disordered" evidence="4">
    <location>
        <begin position="1182"/>
        <end position="1226"/>
    </location>
</feature>
<feature type="region of interest" description="Disordered" evidence="4">
    <location>
        <begin position="1"/>
        <end position="38"/>
    </location>
</feature>
<evidence type="ECO:0000256" key="1">
    <source>
        <dbReference type="ARBA" id="ARBA00004123"/>
    </source>
</evidence>
<dbReference type="AlphaFoldDB" id="A0A8T0H456"/>
<dbReference type="PROSITE" id="PS51634">
    <property type="entry name" value="CRC"/>
    <property type="match status" value="1"/>
</dbReference>
<feature type="region of interest" description="Disordered" evidence="4">
    <location>
        <begin position="897"/>
        <end position="995"/>
    </location>
</feature>
<feature type="region of interest" description="Disordered" evidence="4">
    <location>
        <begin position="619"/>
        <end position="654"/>
    </location>
</feature>
<dbReference type="EMBL" id="CM026428">
    <property type="protein sequence ID" value="KAG0566023.1"/>
    <property type="molecule type" value="Genomic_DNA"/>
</dbReference>
<feature type="compositionally biased region" description="Basic and acidic residues" evidence="4">
    <location>
        <begin position="930"/>
        <end position="939"/>
    </location>
</feature>
<evidence type="ECO:0000313" key="6">
    <source>
        <dbReference type="EMBL" id="KAG0566023.1"/>
    </source>
</evidence>
<feature type="region of interest" description="Disordered" evidence="4">
    <location>
        <begin position="734"/>
        <end position="770"/>
    </location>
</feature>
<feature type="compositionally biased region" description="Polar residues" evidence="4">
    <location>
        <begin position="1188"/>
        <end position="1201"/>
    </location>
</feature>
<organism evidence="6 7">
    <name type="scientific">Ceratodon purpureus</name>
    <name type="common">Fire moss</name>
    <name type="synonym">Dicranum purpureum</name>
    <dbReference type="NCBI Taxonomy" id="3225"/>
    <lineage>
        <taxon>Eukaryota</taxon>
        <taxon>Viridiplantae</taxon>
        <taxon>Streptophyta</taxon>
        <taxon>Embryophyta</taxon>
        <taxon>Bryophyta</taxon>
        <taxon>Bryophytina</taxon>
        <taxon>Bryopsida</taxon>
        <taxon>Dicranidae</taxon>
        <taxon>Pseudoditrichales</taxon>
        <taxon>Ditrichaceae</taxon>
        <taxon>Ceratodon</taxon>
    </lineage>
</organism>
<feature type="region of interest" description="Disordered" evidence="4">
    <location>
        <begin position="536"/>
        <end position="558"/>
    </location>
</feature>
<dbReference type="GO" id="GO:0003700">
    <property type="term" value="F:DNA-binding transcription factor activity"/>
    <property type="evidence" value="ECO:0007669"/>
    <property type="project" value="InterPro"/>
</dbReference>
<dbReference type="InterPro" id="IPR033467">
    <property type="entry name" value="Tesmin/TSO1-like_CXC"/>
</dbReference>
<keyword evidence="3" id="KW-0539">Nucleus</keyword>
<dbReference type="Proteomes" id="UP000822688">
    <property type="component" value="Chromosome 7"/>
</dbReference>
<feature type="compositionally biased region" description="Basic and acidic residues" evidence="4">
    <location>
        <begin position="9"/>
        <end position="18"/>
    </location>
</feature>
<feature type="compositionally biased region" description="Basic and acidic residues" evidence="4">
    <location>
        <begin position="234"/>
        <end position="253"/>
    </location>
</feature>
<dbReference type="InterPro" id="IPR005172">
    <property type="entry name" value="CRC"/>
</dbReference>
<feature type="region of interest" description="Disordered" evidence="4">
    <location>
        <begin position="502"/>
        <end position="523"/>
    </location>
</feature>
<comment type="similarity">
    <text evidence="2">Belongs to the lin-54 family.</text>
</comment>
<evidence type="ECO:0000256" key="3">
    <source>
        <dbReference type="ARBA" id="ARBA00023242"/>
    </source>
</evidence>
<evidence type="ECO:0000259" key="5">
    <source>
        <dbReference type="PROSITE" id="PS51634"/>
    </source>
</evidence>
<feature type="region of interest" description="Disordered" evidence="4">
    <location>
        <begin position="1075"/>
        <end position="1153"/>
    </location>
</feature>
<dbReference type="PANTHER" id="PTHR46159:SF6">
    <property type="entry name" value="OS12G0605300 PROTEIN"/>
    <property type="match status" value="1"/>
</dbReference>
<accession>A0A8T0H456</accession>
<feature type="compositionally biased region" description="Polar residues" evidence="4">
    <location>
        <begin position="1125"/>
        <end position="1153"/>
    </location>
</feature>
<feature type="compositionally biased region" description="Basic residues" evidence="4">
    <location>
        <begin position="746"/>
        <end position="756"/>
    </location>
</feature>
<feature type="domain" description="CRC" evidence="5">
    <location>
        <begin position="769"/>
        <end position="894"/>
    </location>
</feature>
<name>A0A8T0H456_CERPU</name>
<evidence type="ECO:0000256" key="2">
    <source>
        <dbReference type="ARBA" id="ARBA00007267"/>
    </source>
</evidence>
<evidence type="ECO:0000256" key="4">
    <source>
        <dbReference type="SAM" id="MobiDB-lite"/>
    </source>
</evidence>
<feature type="region of interest" description="Disordered" evidence="4">
    <location>
        <begin position="224"/>
        <end position="263"/>
    </location>
</feature>
<gene>
    <name evidence="6" type="ORF">KC19_7G032300</name>
</gene>
<comment type="subcellular location">
    <subcellularLocation>
        <location evidence="1">Nucleus</location>
    </subcellularLocation>
</comment>
<proteinExistence type="inferred from homology"/>
<dbReference type="GO" id="GO:0005634">
    <property type="term" value="C:nucleus"/>
    <property type="evidence" value="ECO:0007669"/>
    <property type="project" value="UniProtKB-SubCell"/>
</dbReference>
<dbReference type="InterPro" id="IPR044522">
    <property type="entry name" value="TSO1-like"/>
</dbReference>
<feature type="region of interest" description="Disordered" evidence="4">
    <location>
        <begin position="356"/>
        <end position="375"/>
    </location>
</feature>
<comment type="caution">
    <text evidence="6">The sequence shown here is derived from an EMBL/GenBank/DDBJ whole genome shotgun (WGS) entry which is preliminary data.</text>
</comment>
<dbReference type="SMART" id="SM01114">
    <property type="entry name" value="CXC"/>
    <property type="match status" value="2"/>
</dbReference>
<dbReference type="Pfam" id="PF03638">
    <property type="entry name" value="TCR"/>
    <property type="match status" value="2"/>
</dbReference>
<dbReference type="PANTHER" id="PTHR46159">
    <property type="entry name" value="PROTEIN TESMIN/TSO1-LIKE CXC 2"/>
    <property type="match status" value="1"/>
</dbReference>
<feature type="region of interest" description="Disordered" evidence="4">
    <location>
        <begin position="108"/>
        <end position="208"/>
    </location>
</feature>
<feature type="compositionally biased region" description="Polar residues" evidence="4">
    <location>
        <begin position="121"/>
        <end position="134"/>
    </location>
</feature>
<evidence type="ECO:0000313" key="7">
    <source>
        <dbReference type="Proteomes" id="UP000822688"/>
    </source>
</evidence>
<feature type="compositionally biased region" description="Basic and acidic residues" evidence="4">
    <location>
        <begin position="897"/>
        <end position="916"/>
    </location>
</feature>
<protein>
    <recommendedName>
        <fullName evidence="5">CRC domain-containing protein</fullName>
    </recommendedName>
</protein>
<reference evidence="6" key="1">
    <citation type="submission" date="2020-06" db="EMBL/GenBank/DDBJ databases">
        <title>WGS assembly of Ceratodon purpureus strain R40.</title>
        <authorList>
            <person name="Carey S.B."/>
            <person name="Jenkins J."/>
            <person name="Shu S."/>
            <person name="Lovell J.T."/>
            <person name="Sreedasyam A."/>
            <person name="Maumus F."/>
            <person name="Tiley G.P."/>
            <person name="Fernandez-Pozo N."/>
            <person name="Barry K."/>
            <person name="Chen C."/>
            <person name="Wang M."/>
            <person name="Lipzen A."/>
            <person name="Daum C."/>
            <person name="Saski C.A."/>
            <person name="Payton A.C."/>
            <person name="Mcbreen J.C."/>
            <person name="Conrad R.E."/>
            <person name="Kollar L.M."/>
            <person name="Olsson S."/>
            <person name="Huttunen S."/>
            <person name="Landis J.B."/>
            <person name="Wickett N.J."/>
            <person name="Johnson M.G."/>
            <person name="Rensing S.A."/>
            <person name="Grimwood J."/>
            <person name="Schmutz J."/>
            <person name="Mcdaniel S.F."/>
        </authorList>
    </citation>
    <scope>NUCLEOTIDE SEQUENCE</scope>
    <source>
        <strain evidence="6">R40</strain>
    </source>
</reference>
<sequence length="1252" mass="131896">MLTRGSKSAAEKVVREAESGPDMGSPDRRESIPPVSDMQDSPLFKFLCELSPIQPAKSVHHAQTYNELTFPQEHRVFASPRSASRRSSTSALKRCVAAERLSAQAQAEGRESLGWHHGGTMSRSTVCGSPSPLNRRSGDHQVTPCSRRQGEEAGTSQCTEMRVEAAGNDGSMGERGGGEGMGAVNSGEPVSECTSGKVGGRGGTGSRFESEFADYSQLESGVSGAVASGGVRCSDGKGEKAGGGGSEDRDVGGRRQSTSSLASHVIDCTVAVDPSERSRCREGENERRMSVGCSSGIQGHGVTYSPVARGSPELDRETTAMAYFLAGNQDLGRGNEEWSEESSEVVVPGLALQGASGYRGKEAHGKDERAGRKEGEMVDAMTPQSGLGTCSEDGQEPSTVVLSENVGEQQGLPTSRGDGIGQRGIRRRCLDFDASVARRKSLGSIGGRKGVGSRLKDCSVSSAADGSNAGFLVGDVVPAVPDVSSGGVEARASAVANWNDIPRAESDSGAQTRGLSPGGDNLGTMTRIQFTSGRFQKSADVPNARGAEAQSPTSQNCGASGAVLAVGLRRSPRVRPSGIGLHLNSLTSAVPLKRDYPSSGGESSKGVLATVLGLPPLVSGSSKENAGGEAQIGSSGNHGGVSHSLNTGSGSVLNRRGEMGLKGVDGASVMKSIASIPVPDFRCLNLESLSALEQSLSLTPGTSVLRVVSPRGQKRSQGRQEELMRAVEAHAEGAAMDEVLESPQSSKRRRLSRRKSTVTTQSEKSSGDSCKRCNCKKSKCLKLYCECFAAGVYCVGSCACRECFNKPEYEETVNNTRSQIESRDPLAFAPKIVQAVESTPTPGDEAMDTPASGRHKRGCNCKKSLCLKKYCECFQAGVGCSEGCRCEGCKNMYGRKEVTEGDDKEGPQVNSAREECQADDPIELLNKMSGKSDRLRDSTKPNLSPMTPSFDHDGQGRPMLRLKSTGRKRGSTSEEHSASPLVEGSSRPPTSPTEFSQTVDAFHLVPYPQHDTDFSMSVAGESPMTTPTFARMGHVSPRWEGLGELCTLTPLPMAQVRPTPGSSCVTMERPGTSPAFSSYMTESPYHAGSSTSVHQRASSRHWSPHDISPGRFRQPPPRSPLQFDTPRQAQLSDQCQSTPPTPSMPQVASSQELGVSGKRLEGDLEFAKVGVDDDGTPDFLKCGEDSMGSPSRSIVTKSSSPKQKRVTPPRYGGNREAASGGDGGCGSVPLARKFILQALPSGPSVAPSSPNG</sequence>
<feature type="compositionally biased region" description="Basic and acidic residues" evidence="4">
    <location>
        <begin position="359"/>
        <end position="375"/>
    </location>
</feature>
<keyword evidence="7" id="KW-1185">Reference proteome</keyword>